<dbReference type="InterPro" id="IPR011042">
    <property type="entry name" value="6-blade_b-propeller_TolB-like"/>
</dbReference>
<dbReference type="Pfam" id="PF16010">
    <property type="entry name" value="CDH-cyt"/>
    <property type="match status" value="1"/>
</dbReference>
<dbReference type="Gene3D" id="2.120.10.30">
    <property type="entry name" value="TolB, C-terminal domain"/>
    <property type="match status" value="1"/>
</dbReference>
<name>A0AAI9U4A4_9PEZI</name>
<proteinExistence type="predicted"/>
<organism evidence="3 4">
    <name type="scientific">Colletotrichum melonis</name>
    <dbReference type="NCBI Taxonomy" id="1209925"/>
    <lineage>
        <taxon>Eukaryota</taxon>
        <taxon>Fungi</taxon>
        <taxon>Dikarya</taxon>
        <taxon>Ascomycota</taxon>
        <taxon>Pezizomycotina</taxon>
        <taxon>Sordariomycetes</taxon>
        <taxon>Hypocreomycetidae</taxon>
        <taxon>Glomerellales</taxon>
        <taxon>Glomerellaceae</taxon>
        <taxon>Colletotrichum</taxon>
        <taxon>Colletotrichum acutatum species complex</taxon>
    </lineage>
</organism>
<gene>
    <name evidence="3" type="ORF">CMEL01_08842</name>
</gene>
<dbReference type="EMBL" id="MLGG01000068">
    <property type="protein sequence ID" value="KAK1449527.1"/>
    <property type="molecule type" value="Genomic_DNA"/>
</dbReference>
<dbReference type="SUPFAM" id="SSF50952">
    <property type="entry name" value="Soluble quinoprotein glucose dehydrogenase"/>
    <property type="match status" value="1"/>
</dbReference>
<sequence length="729" mass="78058">MLASAIGWTSLKDFKIAPRESSSPSECSRTTKASFEDERVNWPAEIMRWLATTLSAVALISSVAIAQDQSTYCDILGRCFASHTNAGGITYGIAIPEGPATGQPYEAIVQITAPIEVGWAALAWGGSMTYNPLTIVWVNGKDVVVSSRMAFGYFTPPPYEDAEYTVLPGTVVNDTHYSVTALCRGCTYWAPYGNDPTSLDPNGENYLAFAYSGVPVDDPTANDTTFGIHERAGHWIHNFRPAQAANFESWAAGDAEGEGPTSAVTKTTLLTTLATSTLHSTTTPKTNFTRTGVSLSSVTATVSSPRSTSTSSSIVYSAPVSPVPNSCSGVSAFRFGYQTASGWKAVKLAGSLTGPRGLVVDSEGNLLVVQSGKGVTVHTFGADGCISSTKTLISNPSLNHGIGLTPDGKTLYVTSMTTAWSYVYDAKAQSVSAQTVVVKGMQQGGHPTRNLVIPPATPHLLVIQQGSYSNFDYESLNKAVSRAVVKVFDMRSVPSGGYTYASQGWFLGWGLRNEIALAADGNNAIWGVENSGDDFARTVNGQSYDIHNDNPAEELNFLGDPSQPNDQWYGYPTCFTVWEPSVIKDKTFKVGQQFVVAPNSTFNDDTCTQRSVAPRLSIQAHSAPIGAVFDSAFQNLYVTLHGSWNRSPATGFKVSVVPFTQLTYGVYDPVAAPDSKTGYTDVFWSTNVGSCTGSTCFRPSGIVFDKEFSRLFVASDNTVEGELFMLVKS</sequence>
<dbReference type="SUPFAM" id="SSF49344">
    <property type="entry name" value="CBD9-like"/>
    <property type="match status" value="1"/>
</dbReference>
<dbReference type="AlphaFoldDB" id="A0AAI9U4A4"/>
<evidence type="ECO:0000313" key="4">
    <source>
        <dbReference type="Proteomes" id="UP001239795"/>
    </source>
</evidence>
<dbReference type="InterPro" id="IPR011041">
    <property type="entry name" value="Quinoprot_gluc/sorb_DH_b-prop"/>
</dbReference>
<dbReference type="Gene3D" id="2.60.40.1210">
    <property type="entry name" value="Cellobiose dehydrogenase, cytochrome domain"/>
    <property type="match status" value="1"/>
</dbReference>
<reference evidence="3 4" key="1">
    <citation type="submission" date="2016-10" db="EMBL/GenBank/DDBJ databases">
        <title>The genome sequence of Colletotrichum fioriniae PJ7.</title>
        <authorList>
            <person name="Baroncelli R."/>
        </authorList>
    </citation>
    <scope>NUCLEOTIDE SEQUENCE [LARGE SCALE GENOMIC DNA]</scope>
    <source>
        <strain evidence="3">Col 31</strain>
    </source>
</reference>
<feature type="domain" description="Pyrroloquinoline quinone-dependent pyranose dehydrogenase beta-propeller" evidence="2">
    <location>
        <begin position="338"/>
        <end position="728"/>
    </location>
</feature>
<dbReference type="InterPro" id="IPR054539">
    <property type="entry name" value="Beta-prop_PDH"/>
</dbReference>
<comment type="caution">
    <text evidence="3">The sequence shown here is derived from an EMBL/GenBank/DDBJ whole genome shotgun (WGS) entry which is preliminary data.</text>
</comment>
<protein>
    <submittedName>
        <fullName evidence="3">Carbohydrate-binding cytochrome b562</fullName>
    </submittedName>
</protein>
<dbReference type="CDD" id="cd09630">
    <property type="entry name" value="CDH_like_cytochrome"/>
    <property type="match status" value="1"/>
</dbReference>
<feature type="domain" description="Cellobiose dehydrogenase-like cytochrome" evidence="1">
    <location>
        <begin position="77"/>
        <end position="248"/>
    </location>
</feature>
<evidence type="ECO:0000259" key="2">
    <source>
        <dbReference type="Pfam" id="PF22807"/>
    </source>
</evidence>
<dbReference type="PANTHER" id="PTHR47797:SF5">
    <property type="entry name" value="CELLOBIOSE DEHYDROGENASE CYTOCHROME DOMAIN-CONTAINING PROTEIN"/>
    <property type="match status" value="1"/>
</dbReference>
<dbReference type="PANTHER" id="PTHR47797">
    <property type="entry name" value="DEHYDROGENASE, PUTATIVE (AFU_ORTHOLOGUE AFUA_8G05805)-RELATED"/>
    <property type="match status" value="1"/>
</dbReference>
<accession>A0AAI9U4A4</accession>
<dbReference type="Proteomes" id="UP001239795">
    <property type="component" value="Unassembled WGS sequence"/>
</dbReference>
<keyword evidence="4" id="KW-1185">Reference proteome</keyword>
<dbReference type="InterPro" id="IPR015920">
    <property type="entry name" value="Cellobiose_DH-like_cyt"/>
</dbReference>
<dbReference type="Pfam" id="PF22807">
    <property type="entry name" value="TrAA12"/>
    <property type="match status" value="1"/>
</dbReference>
<evidence type="ECO:0000259" key="1">
    <source>
        <dbReference type="Pfam" id="PF16010"/>
    </source>
</evidence>
<evidence type="ECO:0000313" key="3">
    <source>
        <dbReference type="EMBL" id="KAK1449527.1"/>
    </source>
</evidence>